<sequence length="108" mass="12383">MTELTIGADISKDHIDLYRLPDGDRLRVSNDGKGFEAILGWIGNTPVARLVYEPTGGYHRAFEHFMLTRKLPVSKVNPRQARRFAEAIGNWPRQIVRMPRCWRNSACC</sequence>
<protein>
    <submittedName>
        <fullName evidence="2">Transposase</fullName>
    </submittedName>
</protein>
<feature type="domain" description="Transposase IS110-like N-terminal" evidence="1">
    <location>
        <begin position="6"/>
        <end position="86"/>
    </location>
</feature>
<dbReference type="Pfam" id="PF01548">
    <property type="entry name" value="DEDD_Tnp_IS110"/>
    <property type="match status" value="1"/>
</dbReference>
<evidence type="ECO:0000259" key="1">
    <source>
        <dbReference type="Pfam" id="PF01548"/>
    </source>
</evidence>
<name>A0ABU0UGW1_9HYPH</name>
<comment type="caution">
    <text evidence="2">The sequence shown here is derived from an EMBL/GenBank/DDBJ whole genome shotgun (WGS) entry which is preliminary data.</text>
</comment>
<accession>A0ABU0UGW1</accession>
<keyword evidence="3" id="KW-1185">Reference proteome</keyword>
<dbReference type="InterPro" id="IPR002525">
    <property type="entry name" value="Transp_IS110-like_N"/>
</dbReference>
<gene>
    <name evidence="2" type="ORF">QE408_001301</name>
</gene>
<reference evidence="2 3" key="1">
    <citation type="submission" date="2023-07" db="EMBL/GenBank/DDBJ databases">
        <title>Functional and genomic diversity of the sorghum phyllosphere microbiome.</title>
        <authorList>
            <person name="Shade A."/>
        </authorList>
    </citation>
    <scope>NUCLEOTIDE SEQUENCE [LARGE SCALE GENOMIC DNA]</scope>
    <source>
        <strain evidence="2 3">SORGH_AS_1126</strain>
    </source>
</reference>
<dbReference type="EMBL" id="JAUTBL010000001">
    <property type="protein sequence ID" value="MDQ1184179.1"/>
    <property type="molecule type" value="Genomic_DNA"/>
</dbReference>
<organism evidence="2 3">
    <name type="scientific">Agrobacterium larrymoorei</name>
    <dbReference type="NCBI Taxonomy" id="160699"/>
    <lineage>
        <taxon>Bacteria</taxon>
        <taxon>Pseudomonadati</taxon>
        <taxon>Pseudomonadota</taxon>
        <taxon>Alphaproteobacteria</taxon>
        <taxon>Hyphomicrobiales</taxon>
        <taxon>Rhizobiaceae</taxon>
        <taxon>Rhizobium/Agrobacterium group</taxon>
        <taxon>Agrobacterium</taxon>
    </lineage>
</organism>
<dbReference type="Proteomes" id="UP001224781">
    <property type="component" value="Unassembled WGS sequence"/>
</dbReference>
<evidence type="ECO:0000313" key="3">
    <source>
        <dbReference type="Proteomes" id="UP001224781"/>
    </source>
</evidence>
<evidence type="ECO:0000313" key="2">
    <source>
        <dbReference type="EMBL" id="MDQ1184179.1"/>
    </source>
</evidence>
<proteinExistence type="predicted"/>